<dbReference type="PROSITE" id="PS50109">
    <property type="entry name" value="HIS_KIN"/>
    <property type="match status" value="1"/>
</dbReference>
<feature type="transmembrane region" description="Helical" evidence="15">
    <location>
        <begin position="71"/>
        <end position="88"/>
    </location>
</feature>
<feature type="domain" description="PAC" evidence="19">
    <location>
        <begin position="205"/>
        <end position="264"/>
    </location>
</feature>
<keyword evidence="5" id="KW-0349">Heme</keyword>
<dbReference type="InterPro" id="IPR011006">
    <property type="entry name" value="CheY-like_superfamily"/>
</dbReference>
<dbReference type="InterPro" id="IPR036097">
    <property type="entry name" value="HisK_dim/P_sf"/>
</dbReference>
<name>A0A5P9JXG2_9HYPH</name>
<dbReference type="RefSeq" id="WP_152585970.1">
    <property type="nucleotide sequence ID" value="NZ_CP045423.1"/>
</dbReference>
<evidence type="ECO:0000313" key="20">
    <source>
        <dbReference type="EMBL" id="QFU16326.1"/>
    </source>
</evidence>
<evidence type="ECO:0000256" key="6">
    <source>
        <dbReference type="ARBA" id="ARBA00022679"/>
    </source>
</evidence>
<dbReference type="Pfam" id="PF00512">
    <property type="entry name" value="HisKA"/>
    <property type="match status" value="1"/>
</dbReference>
<dbReference type="InterPro" id="IPR013767">
    <property type="entry name" value="PAS_fold"/>
</dbReference>
<dbReference type="Pfam" id="PF00072">
    <property type="entry name" value="Response_reg"/>
    <property type="match status" value="1"/>
</dbReference>
<dbReference type="Proteomes" id="UP000325614">
    <property type="component" value="Chromosome"/>
</dbReference>
<keyword evidence="15" id="KW-1133">Transmembrane helix</keyword>
<organism evidence="20 21">
    <name type="scientific">Microvirga thermotolerans</name>
    <dbReference type="NCBI Taxonomy" id="2651334"/>
    <lineage>
        <taxon>Bacteria</taxon>
        <taxon>Pseudomonadati</taxon>
        <taxon>Pseudomonadota</taxon>
        <taxon>Alphaproteobacteria</taxon>
        <taxon>Hyphomicrobiales</taxon>
        <taxon>Methylobacteriaceae</taxon>
        <taxon>Microvirga</taxon>
    </lineage>
</organism>
<dbReference type="Gene3D" id="3.40.50.2300">
    <property type="match status" value="1"/>
</dbReference>
<dbReference type="GO" id="GO:0006355">
    <property type="term" value="P:regulation of DNA-templated transcription"/>
    <property type="evidence" value="ECO:0007669"/>
    <property type="project" value="InterPro"/>
</dbReference>
<dbReference type="InterPro" id="IPR005467">
    <property type="entry name" value="His_kinase_dom"/>
</dbReference>
<dbReference type="SMART" id="SM00091">
    <property type="entry name" value="PAS"/>
    <property type="match status" value="1"/>
</dbReference>
<dbReference type="KEGG" id="mico:GDR74_08860"/>
<dbReference type="Pfam" id="PF00989">
    <property type="entry name" value="PAS"/>
    <property type="match status" value="1"/>
</dbReference>
<evidence type="ECO:0000259" key="19">
    <source>
        <dbReference type="PROSITE" id="PS50113"/>
    </source>
</evidence>
<keyword evidence="8" id="KW-0418">Kinase</keyword>
<evidence type="ECO:0000256" key="9">
    <source>
        <dbReference type="ARBA" id="ARBA00022840"/>
    </source>
</evidence>
<comment type="cofactor">
    <cofactor evidence="2">
        <name>heme</name>
        <dbReference type="ChEBI" id="CHEBI:30413"/>
    </cofactor>
</comment>
<evidence type="ECO:0000256" key="14">
    <source>
        <dbReference type="PROSITE-ProRule" id="PRU00169"/>
    </source>
</evidence>
<feature type="modified residue" description="4-aspartylphosphate" evidence="14">
    <location>
        <position position="572"/>
    </location>
</feature>
<dbReference type="CDD" id="cd18161">
    <property type="entry name" value="REC_hyHK_blue-like"/>
    <property type="match status" value="1"/>
</dbReference>
<evidence type="ECO:0000256" key="5">
    <source>
        <dbReference type="ARBA" id="ARBA00022617"/>
    </source>
</evidence>
<dbReference type="EMBL" id="CP045423">
    <property type="protein sequence ID" value="QFU16326.1"/>
    <property type="molecule type" value="Genomic_DNA"/>
</dbReference>
<evidence type="ECO:0000256" key="11">
    <source>
        <dbReference type="ARBA" id="ARBA00023012"/>
    </source>
</evidence>
<dbReference type="CDD" id="cd00130">
    <property type="entry name" value="PAS"/>
    <property type="match status" value="1"/>
</dbReference>
<keyword evidence="11" id="KW-0902">Two-component regulatory system</keyword>
<evidence type="ECO:0000256" key="2">
    <source>
        <dbReference type="ARBA" id="ARBA00001971"/>
    </source>
</evidence>
<gene>
    <name evidence="20" type="ORF">GDR74_08860</name>
</gene>
<keyword evidence="5" id="KW-0479">Metal-binding</keyword>
<keyword evidence="15" id="KW-0472">Membrane</keyword>
<dbReference type="AlphaFoldDB" id="A0A5P9JXG2"/>
<keyword evidence="4 14" id="KW-0597">Phosphoprotein</keyword>
<evidence type="ECO:0000256" key="10">
    <source>
        <dbReference type="ARBA" id="ARBA00023004"/>
    </source>
</evidence>
<dbReference type="InterPro" id="IPR000014">
    <property type="entry name" value="PAS"/>
</dbReference>
<keyword evidence="9" id="KW-0067">ATP-binding</keyword>
<dbReference type="SUPFAM" id="SSF52172">
    <property type="entry name" value="CheY-like"/>
    <property type="match status" value="1"/>
</dbReference>
<dbReference type="PROSITE" id="PS50110">
    <property type="entry name" value="RESPONSE_REGULATORY"/>
    <property type="match status" value="1"/>
</dbReference>
<evidence type="ECO:0000256" key="15">
    <source>
        <dbReference type="SAM" id="Phobius"/>
    </source>
</evidence>
<dbReference type="SUPFAM" id="SSF55874">
    <property type="entry name" value="ATPase domain of HSP90 chaperone/DNA topoisomerase II/histidine kinase"/>
    <property type="match status" value="1"/>
</dbReference>
<feature type="domain" description="Response regulatory" evidence="17">
    <location>
        <begin position="522"/>
        <end position="637"/>
    </location>
</feature>
<dbReference type="Gene3D" id="3.30.450.20">
    <property type="entry name" value="PAS domain"/>
    <property type="match status" value="1"/>
</dbReference>
<dbReference type="SUPFAM" id="SSF47384">
    <property type="entry name" value="Homodimeric domain of signal transducing histidine kinase"/>
    <property type="match status" value="1"/>
</dbReference>
<sequence length="641" mass="70205">MTNASSLRVPSPKSWFDRFGIEPRKLLLICLAFDATVFVIDVLLPVEYSVGILYVGATLLAFWLPRSRATVGLALLGTVLLVSGYLASPMSHAYGSSETVVNRTLALLVMWWTAALASAHQVARSALERSEAYARANEARLRSILETAPEALITIDEGGRIESFSRSAAALFGYEAHEVMGRNVNMLMPSPYREEHDGYLSRYRRTGERRIIGIGQVVSARRKDGTVFPIELAVGEAMVGEHRLFTGFIRDMTAKQRMEQDLRQAQKMEAVGQLTGGIAHDFNNLLTVILGDLEMVEMRLKDGPLLELVKEARETAEHGAQLTERLLAFGRRQPLRPTLTDVGKLLGDMETLLRRTLGEAVEVRTQGGAGLPKVEVDPSQLQSSILNLAINARDAMPGGGKLTISVANAVIDSDDASLRAQIRPGRYVVISVKDSGSGMSREVQERAFDPFFTTKEIGAGSGLGLSMVYGFVKQSKGHVRIDSELRHGTTVRIYLPASDRTSPKSAALRGKATEALRARGETVLVVEDEPRVRRLTTKRLRDLGYQVLEAANGPAALAILDAESRIDLVFTDIVMPGGMTGADVARHVQDRRPEIKVLFTSGYAEPDLVKQGLAKSAFWLKKPYTTADLAQTLRRILDGAR</sequence>
<dbReference type="PANTHER" id="PTHR43065:SF49">
    <property type="entry name" value="HISTIDINE KINASE"/>
    <property type="match status" value="1"/>
</dbReference>
<evidence type="ECO:0000259" key="16">
    <source>
        <dbReference type="PROSITE" id="PS50109"/>
    </source>
</evidence>
<feature type="transmembrane region" description="Helical" evidence="15">
    <location>
        <begin position="48"/>
        <end position="64"/>
    </location>
</feature>
<proteinExistence type="predicted"/>
<keyword evidence="7" id="KW-0547">Nucleotide-binding</keyword>
<dbReference type="PROSITE" id="PS50113">
    <property type="entry name" value="PAC"/>
    <property type="match status" value="1"/>
</dbReference>
<evidence type="ECO:0000313" key="21">
    <source>
        <dbReference type="Proteomes" id="UP000325614"/>
    </source>
</evidence>
<evidence type="ECO:0000256" key="1">
    <source>
        <dbReference type="ARBA" id="ARBA00000085"/>
    </source>
</evidence>
<dbReference type="Gene3D" id="3.30.565.10">
    <property type="entry name" value="Histidine kinase-like ATPase, C-terminal domain"/>
    <property type="match status" value="1"/>
</dbReference>
<dbReference type="Pfam" id="PF02518">
    <property type="entry name" value="HATPase_c"/>
    <property type="match status" value="1"/>
</dbReference>
<dbReference type="SMART" id="SM00388">
    <property type="entry name" value="HisKA"/>
    <property type="match status" value="1"/>
</dbReference>
<keyword evidence="6" id="KW-0808">Transferase</keyword>
<dbReference type="Gene3D" id="1.10.287.130">
    <property type="match status" value="1"/>
</dbReference>
<evidence type="ECO:0000259" key="17">
    <source>
        <dbReference type="PROSITE" id="PS50110"/>
    </source>
</evidence>
<dbReference type="PRINTS" id="PR00344">
    <property type="entry name" value="BCTRLSENSOR"/>
</dbReference>
<dbReference type="EC" id="2.7.13.3" evidence="3"/>
<keyword evidence="15" id="KW-0812">Transmembrane</keyword>
<comment type="catalytic activity">
    <reaction evidence="1">
        <text>ATP + protein L-histidine = ADP + protein N-phospho-L-histidine.</text>
        <dbReference type="EC" id="2.7.13.3"/>
    </reaction>
</comment>
<dbReference type="InterPro" id="IPR035965">
    <property type="entry name" value="PAS-like_dom_sf"/>
</dbReference>
<evidence type="ECO:0000256" key="8">
    <source>
        <dbReference type="ARBA" id="ARBA00022777"/>
    </source>
</evidence>
<dbReference type="SMART" id="SM00448">
    <property type="entry name" value="REC"/>
    <property type="match status" value="1"/>
</dbReference>
<accession>A0A5P9JXG2</accession>
<dbReference type="InterPro" id="IPR004358">
    <property type="entry name" value="Sig_transdc_His_kin-like_C"/>
</dbReference>
<comment type="function">
    <text evidence="12">Putative oxygen sensor; modulates the activity of FixJ, a transcriptional activator of nitrogen fixation fixK gene. FixL probably acts as a kinase that phosphorylates FixJ.</text>
</comment>
<dbReference type="SUPFAM" id="SSF55785">
    <property type="entry name" value="PYP-like sensor domain (PAS domain)"/>
    <property type="match status" value="1"/>
</dbReference>
<dbReference type="GO" id="GO:0005524">
    <property type="term" value="F:ATP binding"/>
    <property type="evidence" value="ECO:0007669"/>
    <property type="project" value="UniProtKB-KW"/>
</dbReference>
<dbReference type="NCBIfam" id="TIGR00229">
    <property type="entry name" value="sensory_box"/>
    <property type="match status" value="1"/>
</dbReference>
<evidence type="ECO:0000256" key="13">
    <source>
        <dbReference type="ARBA" id="ARBA00070616"/>
    </source>
</evidence>
<dbReference type="PROSITE" id="PS50112">
    <property type="entry name" value="PAS"/>
    <property type="match status" value="1"/>
</dbReference>
<evidence type="ECO:0000256" key="7">
    <source>
        <dbReference type="ARBA" id="ARBA00022741"/>
    </source>
</evidence>
<evidence type="ECO:0000256" key="4">
    <source>
        <dbReference type="ARBA" id="ARBA00022553"/>
    </source>
</evidence>
<reference evidence="20 21" key="1">
    <citation type="submission" date="2019-10" db="EMBL/GenBank/DDBJ databases">
        <title>Isolation, Identification of Microvirga thermotolerans HR1, a novel thermophilic bacterium and Comparative Genomics of the genus Microvirga.</title>
        <authorList>
            <person name="Li J."/>
            <person name="Zhang W."/>
            <person name="Lin M."/>
            <person name="Wang J."/>
        </authorList>
    </citation>
    <scope>NUCLEOTIDE SEQUENCE [LARGE SCALE GENOMIC DNA]</scope>
    <source>
        <strain evidence="20 21">HR1</strain>
    </source>
</reference>
<evidence type="ECO:0000256" key="3">
    <source>
        <dbReference type="ARBA" id="ARBA00012438"/>
    </source>
</evidence>
<dbReference type="InterPro" id="IPR001789">
    <property type="entry name" value="Sig_transdc_resp-reg_receiver"/>
</dbReference>
<dbReference type="FunFam" id="3.30.450.20:FF:000060">
    <property type="entry name" value="Sensor protein FixL"/>
    <property type="match status" value="1"/>
</dbReference>
<keyword evidence="10" id="KW-0408">Iron</keyword>
<dbReference type="InterPro" id="IPR003594">
    <property type="entry name" value="HATPase_dom"/>
</dbReference>
<dbReference type="InterPro" id="IPR000700">
    <property type="entry name" value="PAS-assoc_C"/>
</dbReference>
<evidence type="ECO:0000256" key="12">
    <source>
        <dbReference type="ARBA" id="ARBA00059827"/>
    </source>
</evidence>
<keyword evidence="21" id="KW-1185">Reference proteome</keyword>
<dbReference type="CDD" id="cd00082">
    <property type="entry name" value="HisKA"/>
    <property type="match status" value="1"/>
</dbReference>
<dbReference type="SMART" id="SM00387">
    <property type="entry name" value="HATPase_c"/>
    <property type="match status" value="1"/>
</dbReference>
<dbReference type="InterPro" id="IPR036890">
    <property type="entry name" value="HATPase_C_sf"/>
</dbReference>
<dbReference type="GO" id="GO:0000155">
    <property type="term" value="F:phosphorelay sensor kinase activity"/>
    <property type="evidence" value="ECO:0007669"/>
    <property type="project" value="InterPro"/>
</dbReference>
<protein>
    <recommendedName>
        <fullName evidence="13">Sensor protein FixL</fullName>
        <ecNumber evidence="3">2.7.13.3</ecNumber>
    </recommendedName>
</protein>
<feature type="domain" description="Histidine kinase" evidence="16">
    <location>
        <begin position="277"/>
        <end position="499"/>
    </location>
</feature>
<feature type="domain" description="PAS" evidence="18">
    <location>
        <begin position="137"/>
        <end position="190"/>
    </location>
</feature>
<dbReference type="PANTHER" id="PTHR43065">
    <property type="entry name" value="SENSOR HISTIDINE KINASE"/>
    <property type="match status" value="1"/>
</dbReference>
<dbReference type="InterPro" id="IPR003661">
    <property type="entry name" value="HisK_dim/P_dom"/>
</dbReference>
<evidence type="ECO:0000259" key="18">
    <source>
        <dbReference type="PROSITE" id="PS50112"/>
    </source>
</evidence>